<sequence>MTPFNLFKARQTSKNSRLEILRDCSSLSRLGFLGLSVSFISAIGLSASLCSPGLAQAPPTFEASNAKGSMLYMKAVQAFNARDYSTCIQILKQASTLEAFNKNVFHLLALAYCENNDSYNAKMQFKGALQLDPNFVECRNNYGVMLKKTGDLEEAQRQFKECIRTNANYPNAHYNLGALYMQRGDLDAAVTELKTAVRLKPTYFEAQRDLGLAIYQKFERGDGGDIAECLDKLTTAARLLPANAMIHYHLANIHCADGNLDEAEAEFRQALSRDGNLAAAHFELARLRYLRGDPNRALHEVKLAQKASPMYNESKNYPVLDRIKVKQLQAKCEELLDDYQAAAETTKEVASLQANNKETLKKVTELNRLARSGGKRRKGEADPEEIKSLILTGIAESESGQSDNAAASYSKACELDPNSFLAFQGWGAILEAQGDLRGAAEKYQAALDLRPKYDGLYYNMAYLLEKLNMRSEAGRWYKRFHEMAGKYPYDPKHIVSLQQDEARERMRQSGR</sequence>
<feature type="repeat" description="TPR" evidence="1">
    <location>
        <begin position="170"/>
        <end position="203"/>
    </location>
</feature>
<feature type="repeat" description="TPR" evidence="1">
    <location>
        <begin position="386"/>
        <end position="419"/>
    </location>
</feature>
<dbReference type="SUPFAM" id="SSF48452">
    <property type="entry name" value="TPR-like"/>
    <property type="match status" value="2"/>
</dbReference>
<comment type="caution">
    <text evidence="3">The sequence shown here is derived from an EMBL/GenBank/DDBJ whole genome shotgun (WGS) entry which is preliminary data.</text>
</comment>
<dbReference type="AlphaFoldDB" id="A0A8J7P708"/>
<dbReference type="Gene3D" id="1.25.40.10">
    <property type="entry name" value="Tetratricopeptide repeat domain"/>
    <property type="match status" value="4"/>
</dbReference>
<feature type="repeat" description="TPR" evidence="1">
    <location>
        <begin position="102"/>
        <end position="135"/>
    </location>
</feature>
<proteinExistence type="predicted"/>
<reference evidence="3" key="1">
    <citation type="submission" date="2021-02" db="EMBL/GenBank/DDBJ databases">
        <title>Genome-Resolved Metagenomics of a Microbial Community Performing Photosynthetic Biological Nutrient Removal.</title>
        <authorList>
            <person name="Mcdaniel E.A."/>
        </authorList>
    </citation>
    <scope>NUCLEOTIDE SEQUENCE</scope>
    <source>
        <strain evidence="3">UWPOB_OBS1</strain>
    </source>
</reference>
<gene>
    <name evidence="3" type="ORF">J0M35_05390</name>
</gene>
<dbReference type="InterPro" id="IPR011990">
    <property type="entry name" value="TPR-like_helical_dom_sf"/>
</dbReference>
<dbReference type="GO" id="GO:0006493">
    <property type="term" value="P:protein O-linked glycosylation"/>
    <property type="evidence" value="ECO:0007669"/>
    <property type="project" value="InterPro"/>
</dbReference>
<dbReference type="PROSITE" id="PS50293">
    <property type="entry name" value="TPR_REGION"/>
    <property type="match status" value="1"/>
</dbReference>
<dbReference type="PANTHER" id="PTHR44366">
    <property type="entry name" value="UDP-N-ACETYLGLUCOSAMINE--PEPTIDE N-ACETYLGLUCOSAMINYLTRANSFERASE 110 KDA SUBUNIT"/>
    <property type="match status" value="1"/>
</dbReference>
<dbReference type="GO" id="GO:0097363">
    <property type="term" value="F:protein O-acetylglucosaminyltransferase activity"/>
    <property type="evidence" value="ECO:0007669"/>
    <property type="project" value="TreeGrafter"/>
</dbReference>
<evidence type="ECO:0000256" key="2">
    <source>
        <dbReference type="SAM" id="Coils"/>
    </source>
</evidence>
<organism evidence="3 4">
    <name type="scientific">Candidatus Obscuribacter phosphatis</name>
    <dbReference type="NCBI Taxonomy" id="1906157"/>
    <lineage>
        <taxon>Bacteria</taxon>
        <taxon>Bacillati</taxon>
        <taxon>Candidatus Melainabacteria</taxon>
        <taxon>Candidatus Obscuribacterales</taxon>
        <taxon>Candidatus Obscuribacteraceae</taxon>
        <taxon>Candidatus Obscuribacter</taxon>
    </lineage>
</organism>
<dbReference type="InterPro" id="IPR019734">
    <property type="entry name" value="TPR_rpt"/>
</dbReference>
<keyword evidence="2" id="KW-0175">Coiled coil</keyword>
<feature type="coiled-coil region" evidence="2">
    <location>
        <begin position="325"/>
        <end position="369"/>
    </location>
</feature>
<dbReference type="Pfam" id="PF13414">
    <property type="entry name" value="TPR_11"/>
    <property type="match status" value="1"/>
</dbReference>
<accession>A0A8J7P708</accession>
<dbReference type="SMART" id="SM00028">
    <property type="entry name" value="TPR"/>
    <property type="match status" value="9"/>
</dbReference>
<protein>
    <submittedName>
        <fullName evidence="3">Tetratricopeptide repeat protein</fullName>
    </submittedName>
</protein>
<keyword evidence="1" id="KW-0802">TPR repeat</keyword>
<feature type="repeat" description="TPR" evidence="1">
    <location>
        <begin position="420"/>
        <end position="453"/>
    </location>
</feature>
<dbReference type="Pfam" id="PF13432">
    <property type="entry name" value="TPR_16"/>
    <property type="match status" value="2"/>
</dbReference>
<dbReference type="PANTHER" id="PTHR44366:SF1">
    <property type="entry name" value="UDP-N-ACETYLGLUCOSAMINE--PEPTIDE N-ACETYLGLUCOSAMINYLTRANSFERASE 110 KDA SUBUNIT"/>
    <property type="match status" value="1"/>
</dbReference>
<evidence type="ECO:0000313" key="3">
    <source>
        <dbReference type="EMBL" id="MBN8659774.1"/>
    </source>
</evidence>
<name>A0A8J7P708_9BACT</name>
<evidence type="ECO:0000256" key="1">
    <source>
        <dbReference type="PROSITE-ProRule" id="PRU00339"/>
    </source>
</evidence>
<dbReference type="PROSITE" id="PS50005">
    <property type="entry name" value="TPR"/>
    <property type="match status" value="4"/>
</dbReference>
<dbReference type="EMBL" id="JAFLCK010000005">
    <property type="protein sequence ID" value="MBN8659774.1"/>
    <property type="molecule type" value="Genomic_DNA"/>
</dbReference>
<evidence type="ECO:0000313" key="4">
    <source>
        <dbReference type="Proteomes" id="UP000664277"/>
    </source>
</evidence>
<dbReference type="Proteomes" id="UP000664277">
    <property type="component" value="Unassembled WGS sequence"/>
</dbReference>
<dbReference type="InterPro" id="IPR037919">
    <property type="entry name" value="OGT"/>
</dbReference>
<dbReference type="Pfam" id="PF13431">
    <property type="entry name" value="TPR_17"/>
    <property type="match status" value="1"/>
</dbReference>